<organism evidence="1 2">
    <name type="scientific">Clostridium boliviensis</name>
    <dbReference type="NCBI Taxonomy" id="318465"/>
    <lineage>
        <taxon>Bacteria</taxon>
        <taxon>Bacillati</taxon>
        <taxon>Bacillota</taxon>
        <taxon>Clostridia</taxon>
        <taxon>Eubacteriales</taxon>
        <taxon>Clostridiaceae</taxon>
        <taxon>Clostridium</taxon>
    </lineage>
</organism>
<accession>A0ABU4GSS1</accession>
<evidence type="ECO:0000313" key="1">
    <source>
        <dbReference type="EMBL" id="MDW2800691.1"/>
    </source>
</evidence>
<comment type="caution">
    <text evidence="1">The sequence shown here is derived from an EMBL/GenBank/DDBJ whole genome shotgun (WGS) entry which is preliminary data.</text>
</comment>
<dbReference type="RefSeq" id="WP_318066851.1">
    <property type="nucleotide sequence ID" value="NZ_JAWONS010000329.1"/>
</dbReference>
<protein>
    <submittedName>
        <fullName evidence="1">Uncharacterized protein</fullName>
    </submittedName>
</protein>
<keyword evidence="2" id="KW-1185">Reference proteome</keyword>
<sequence length="93" mass="11280">MQFLIDGQAYNYVNNALKNEDTRKNYFQLAKQIYGLKFDKWYQSGYWDDHFIPYLIEHDDIAVSSVAVCINDICWNGKQKRYVHRKRILTYLY</sequence>
<reference evidence="1 2" key="1">
    <citation type="submission" date="2023-10" db="EMBL/GenBank/DDBJ databases">
        <title>A novel Glycoside Hydrolase 43-Like Enzyme from Clostrdium boliviensis is an Endo-xylanase, and a Candidate for Xylooligosaccharides Production from Different Xylan Substrates.</title>
        <authorList>
            <person name="Alvarez M.T."/>
            <person name="Rocabado-Villegas L.R."/>
            <person name="Salas-Veizaga D.M."/>
            <person name="Linares-Pasten J.A."/>
            <person name="Gudmundsdottir E.E."/>
            <person name="Hreggvidsson G.O."/>
            <person name="Adlercreutz P."/>
            <person name="Nordberg Karlsson E."/>
        </authorList>
    </citation>
    <scope>NUCLEOTIDE SEQUENCE [LARGE SCALE GENOMIC DNA]</scope>
    <source>
        <strain evidence="1 2">E-1</strain>
    </source>
</reference>
<proteinExistence type="predicted"/>
<name>A0ABU4GSS1_9CLOT</name>
<dbReference type="EMBL" id="JAWONS010000329">
    <property type="protein sequence ID" value="MDW2800691.1"/>
    <property type="molecule type" value="Genomic_DNA"/>
</dbReference>
<dbReference type="Proteomes" id="UP001276854">
    <property type="component" value="Unassembled WGS sequence"/>
</dbReference>
<gene>
    <name evidence="1" type="ORF">RZO55_24275</name>
</gene>
<evidence type="ECO:0000313" key="2">
    <source>
        <dbReference type="Proteomes" id="UP001276854"/>
    </source>
</evidence>